<dbReference type="SUPFAM" id="SSF55729">
    <property type="entry name" value="Acyl-CoA N-acyltransferases (Nat)"/>
    <property type="match status" value="1"/>
</dbReference>
<reference evidence="1" key="1">
    <citation type="journal article" date="2021" name="Proc. Natl. Acad. Sci. U.S.A.">
        <title>A Catalog of Tens of Thousands of Viruses from Human Metagenomes Reveals Hidden Associations with Chronic Diseases.</title>
        <authorList>
            <person name="Tisza M.J."/>
            <person name="Buck C.B."/>
        </authorList>
    </citation>
    <scope>NUCLEOTIDE SEQUENCE</scope>
    <source>
        <strain evidence="1">CtIlO27</strain>
    </source>
</reference>
<evidence type="ECO:0000313" key="1">
    <source>
        <dbReference type="EMBL" id="DAE11763.1"/>
    </source>
</evidence>
<protein>
    <recommendedName>
        <fullName evidence="2">N-acetyltransferase</fullName>
    </recommendedName>
</protein>
<dbReference type="EMBL" id="BK015536">
    <property type="protein sequence ID" value="DAE11763.1"/>
    <property type="molecule type" value="Genomic_DNA"/>
</dbReference>
<sequence length="180" mass="20270">MYGMTHKSALPDVALYELYDRLKDAGRFHETFYDGEIEDSHHGFRDYARRPDIHLWALSHGDELSGMCWLTHVCHGGTAFAHFAMLPNLHPLVTLRLGRFAVASMLRLRDERGAFILEALHGTTPARRPKAVRWVQKVGFVSVGELPYAVFMADTGRNEPGLISYADRTTAPGAWCGEKE</sequence>
<dbReference type="Gene3D" id="3.40.630.30">
    <property type="match status" value="1"/>
</dbReference>
<accession>A0A8S5PZ24</accession>
<evidence type="ECO:0008006" key="2">
    <source>
        <dbReference type="Google" id="ProtNLM"/>
    </source>
</evidence>
<name>A0A8S5PZ24_9CAUD</name>
<proteinExistence type="predicted"/>
<dbReference type="InterPro" id="IPR016181">
    <property type="entry name" value="Acyl_CoA_acyltransferase"/>
</dbReference>
<organism evidence="1">
    <name type="scientific">Podoviridae sp. ctIlO27</name>
    <dbReference type="NCBI Taxonomy" id="2825238"/>
    <lineage>
        <taxon>Viruses</taxon>
        <taxon>Duplodnaviria</taxon>
        <taxon>Heunggongvirae</taxon>
        <taxon>Uroviricota</taxon>
        <taxon>Caudoviricetes</taxon>
    </lineage>
</organism>